<gene>
    <name evidence="1" type="ORF">TNCV_4359301</name>
</gene>
<comment type="caution">
    <text evidence="1">The sequence shown here is derived from an EMBL/GenBank/DDBJ whole genome shotgun (WGS) entry which is preliminary data.</text>
</comment>
<dbReference type="AlphaFoldDB" id="A0A8X7BH68"/>
<protein>
    <submittedName>
        <fullName evidence="1">Uncharacterized protein</fullName>
    </submittedName>
</protein>
<dbReference type="EMBL" id="BMAU01021396">
    <property type="protein sequence ID" value="GFY31023.1"/>
    <property type="molecule type" value="Genomic_DNA"/>
</dbReference>
<name>A0A8X7BH68_TRICX</name>
<evidence type="ECO:0000313" key="2">
    <source>
        <dbReference type="Proteomes" id="UP000887159"/>
    </source>
</evidence>
<evidence type="ECO:0000313" key="1">
    <source>
        <dbReference type="EMBL" id="GFY31023.1"/>
    </source>
</evidence>
<sequence>MERDPLKVDVSIPCYGSEIIDYSNDHEVIHLSPVLQVLNGASAIWHHLEYHLWPREQAVLGHVRCFVSMGQNSRQASTGLTQGLRDVCSNDVMYNEFQ</sequence>
<accession>A0A8X7BH68</accession>
<dbReference type="Proteomes" id="UP000887159">
    <property type="component" value="Unassembled WGS sequence"/>
</dbReference>
<keyword evidence="2" id="KW-1185">Reference proteome</keyword>
<organism evidence="1 2">
    <name type="scientific">Trichonephila clavipes</name>
    <name type="common">Golden silk orbweaver</name>
    <name type="synonym">Nephila clavipes</name>
    <dbReference type="NCBI Taxonomy" id="2585209"/>
    <lineage>
        <taxon>Eukaryota</taxon>
        <taxon>Metazoa</taxon>
        <taxon>Ecdysozoa</taxon>
        <taxon>Arthropoda</taxon>
        <taxon>Chelicerata</taxon>
        <taxon>Arachnida</taxon>
        <taxon>Araneae</taxon>
        <taxon>Araneomorphae</taxon>
        <taxon>Entelegynae</taxon>
        <taxon>Araneoidea</taxon>
        <taxon>Nephilidae</taxon>
        <taxon>Trichonephila</taxon>
    </lineage>
</organism>
<proteinExistence type="predicted"/>
<reference evidence="1" key="1">
    <citation type="submission" date="2020-08" db="EMBL/GenBank/DDBJ databases">
        <title>Multicomponent nature underlies the extraordinary mechanical properties of spider dragline silk.</title>
        <authorList>
            <person name="Kono N."/>
            <person name="Nakamura H."/>
            <person name="Mori M."/>
            <person name="Yoshida Y."/>
            <person name="Ohtoshi R."/>
            <person name="Malay A.D."/>
            <person name="Moran D.A.P."/>
            <person name="Tomita M."/>
            <person name="Numata K."/>
            <person name="Arakawa K."/>
        </authorList>
    </citation>
    <scope>NUCLEOTIDE SEQUENCE</scope>
</reference>